<evidence type="ECO:0000256" key="1">
    <source>
        <dbReference type="SAM" id="SignalP"/>
    </source>
</evidence>
<proteinExistence type="predicted"/>
<feature type="signal peptide" evidence="1">
    <location>
        <begin position="1"/>
        <end position="21"/>
    </location>
</feature>
<name>A0A517PV32_9PLAN</name>
<keyword evidence="1" id="KW-0732">Signal</keyword>
<organism evidence="2 3">
    <name type="scientific">Gimesia chilikensis</name>
    <dbReference type="NCBI Taxonomy" id="2605989"/>
    <lineage>
        <taxon>Bacteria</taxon>
        <taxon>Pseudomonadati</taxon>
        <taxon>Planctomycetota</taxon>
        <taxon>Planctomycetia</taxon>
        <taxon>Planctomycetales</taxon>
        <taxon>Planctomycetaceae</taxon>
        <taxon>Gimesia</taxon>
    </lineage>
</organism>
<dbReference type="OrthoDB" id="282606at2"/>
<evidence type="ECO:0000313" key="2">
    <source>
        <dbReference type="EMBL" id="QDT23228.1"/>
    </source>
</evidence>
<dbReference type="AlphaFoldDB" id="A0A517PV32"/>
<evidence type="ECO:0000313" key="3">
    <source>
        <dbReference type="Proteomes" id="UP000320421"/>
    </source>
</evidence>
<feature type="chain" id="PRO_5022201679" evidence="1">
    <location>
        <begin position="22"/>
        <end position="148"/>
    </location>
</feature>
<dbReference type="EMBL" id="CP036266">
    <property type="protein sequence ID" value="QDT23228.1"/>
    <property type="molecule type" value="Genomic_DNA"/>
</dbReference>
<keyword evidence="3" id="KW-1185">Reference proteome</keyword>
<reference evidence="2 3" key="1">
    <citation type="submission" date="2019-02" db="EMBL/GenBank/DDBJ databases">
        <title>Deep-cultivation of Planctomycetes and their phenomic and genomic characterization uncovers novel biology.</title>
        <authorList>
            <person name="Wiegand S."/>
            <person name="Jogler M."/>
            <person name="Boedeker C."/>
            <person name="Pinto D."/>
            <person name="Vollmers J."/>
            <person name="Rivas-Marin E."/>
            <person name="Kohn T."/>
            <person name="Peeters S.H."/>
            <person name="Heuer A."/>
            <person name="Rast P."/>
            <person name="Oberbeckmann S."/>
            <person name="Bunk B."/>
            <person name="Jeske O."/>
            <person name="Meyerdierks A."/>
            <person name="Storesund J.E."/>
            <person name="Kallscheuer N."/>
            <person name="Luecker S."/>
            <person name="Lage O.M."/>
            <person name="Pohl T."/>
            <person name="Merkel B.J."/>
            <person name="Hornburger P."/>
            <person name="Mueller R.-W."/>
            <person name="Bruemmer F."/>
            <person name="Labrenz M."/>
            <person name="Spormann A.M."/>
            <person name="Op den Camp H."/>
            <person name="Overmann J."/>
            <person name="Amann R."/>
            <person name="Jetten M.S.M."/>
            <person name="Mascher T."/>
            <person name="Medema M.H."/>
            <person name="Devos D.P."/>
            <person name="Kaster A.-K."/>
            <person name="Ovreas L."/>
            <person name="Rohde M."/>
            <person name="Galperin M.Y."/>
            <person name="Jogler C."/>
        </authorList>
    </citation>
    <scope>NUCLEOTIDE SEQUENCE [LARGE SCALE GENOMIC DNA]</scope>
    <source>
        <strain evidence="2 3">HG66A1</strain>
    </source>
</reference>
<dbReference type="RefSeq" id="WP_145190318.1">
    <property type="nucleotide sequence ID" value="NZ_CP036266.1"/>
</dbReference>
<gene>
    <name evidence="2" type="ORF">HG66A1_50450</name>
</gene>
<accession>A0A517PV32</accession>
<dbReference type="Proteomes" id="UP000320421">
    <property type="component" value="Chromosome"/>
</dbReference>
<protein>
    <submittedName>
        <fullName evidence="2">Uncharacterized protein</fullName>
    </submittedName>
</protein>
<sequence precursor="true">MLKHALTTCVILLSICGGLAAAEKEELSEIRPLLGQGFGNIIEIEGRMMYEETGRTKAWRKKKRMQVHKVGDQKLKKPVMITLETFSFARTLLPANGTLVHLRGYEIGRFGGIPRKAFADIPQVATTGFHFEHVFQVTKLIKSEQPQK</sequence>